<gene>
    <name evidence="1" type="ORF">LOAG_05967</name>
</gene>
<dbReference type="KEGG" id="loa:LOAG_05967"/>
<reference evidence="1" key="1">
    <citation type="submission" date="2012-04" db="EMBL/GenBank/DDBJ databases">
        <title>The Genome Sequence of Loa loa.</title>
        <authorList>
            <consortium name="The Broad Institute Genome Sequencing Platform"/>
            <consortium name="Broad Institute Genome Sequencing Center for Infectious Disease"/>
            <person name="Nutman T.B."/>
            <person name="Fink D.L."/>
            <person name="Russ C."/>
            <person name="Young S."/>
            <person name="Zeng Q."/>
            <person name="Gargeya S."/>
            <person name="Alvarado L."/>
            <person name="Berlin A."/>
            <person name="Chapman S.B."/>
            <person name="Chen Z."/>
            <person name="Freedman E."/>
            <person name="Gellesch M."/>
            <person name="Goldberg J."/>
            <person name="Griggs A."/>
            <person name="Gujja S."/>
            <person name="Heilman E.R."/>
            <person name="Heiman D."/>
            <person name="Howarth C."/>
            <person name="Mehta T."/>
            <person name="Neiman D."/>
            <person name="Pearson M."/>
            <person name="Roberts A."/>
            <person name="Saif S."/>
            <person name="Shea T."/>
            <person name="Shenoy N."/>
            <person name="Sisk P."/>
            <person name="Stolte C."/>
            <person name="Sykes S."/>
            <person name="White J."/>
            <person name="Yandava C."/>
            <person name="Haas B."/>
            <person name="Henn M.R."/>
            <person name="Nusbaum C."/>
            <person name="Birren B."/>
        </authorList>
    </citation>
    <scope>NUCLEOTIDE SEQUENCE [LARGE SCALE GENOMIC DNA]</scope>
</reference>
<protein>
    <submittedName>
        <fullName evidence="1">Uncharacterized protein</fullName>
    </submittedName>
</protein>
<evidence type="ECO:0000313" key="1">
    <source>
        <dbReference type="EMBL" id="EFO22520.1"/>
    </source>
</evidence>
<dbReference type="RefSeq" id="XP_003141551.1">
    <property type="nucleotide sequence ID" value="XM_003141503.1"/>
</dbReference>
<sequence>METIRCRDDHSPNVTATSSSKVPIITQDEKLAPVSHIFTANLRPKKAPNRLQKVEKIPINKTPKDVLGGYKKQRQFDLSVYCAIFVSFTSTTLPSYKRELLHNVHVVL</sequence>
<proteinExistence type="predicted"/>
<dbReference type="InParanoid" id="A0A1S0TYW2"/>
<accession>A0A1S0TYW2</accession>
<name>A0A1S0TYW2_LOALO</name>
<dbReference type="CTD" id="9943375"/>
<dbReference type="GeneID" id="9943375"/>
<organism evidence="1">
    <name type="scientific">Loa loa</name>
    <name type="common">Eye worm</name>
    <name type="synonym">Filaria loa</name>
    <dbReference type="NCBI Taxonomy" id="7209"/>
    <lineage>
        <taxon>Eukaryota</taxon>
        <taxon>Metazoa</taxon>
        <taxon>Ecdysozoa</taxon>
        <taxon>Nematoda</taxon>
        <taxon>Chromadorea</taxon>
        <taxon>Rhabditida</taxon>
        <taxon>Spirurina</taxon>
        <taxon>Spiruromorpha</taxon>
        <taxon>Filarioidea</taxon>
        <taxon>Onchocercidae</taxon>
        <taxon>Loa</taxon>
    </lineage>
</organism>
<dbReference type="AlphaFoldDB" id="A0A1S0TYW2"/>
<dbReference type="EMBL" id="JH712324">
    <property type="protein sequence ID" value="EFO22520.1"/>
    <property type="molecule type" value="Genomic_DNA"/>
</dbReference>